<accession>S9WBW4</accession>
<organism evidence="2 3">
    <name type="scientific">Strigomonas culicis</name>
    <dbReference type="NCBI Taxonomy" id="28005"/>
    <lineage>
        <taxon>Eukaryota</taxon>
        <taxon>Discoba</taxon>
        <taxon>Euglenozoa</taxon>
        <taxon>Kinetoplastea</taxon>
        <taxon>Metakinetoplastina</taxon>
        <taxon>Trypanosomatida</taxon>
        <taxon>Trypanosomatidae</taxon>
        <taxon>Strigomonadinae</taxon>
        <taxon>Strigomonas</taxon>
    </lineage>
</organism>
<evidence type="ECO:0000313" key="3">
    <source>
        <dbReference type="Proteomes" id="UP000015354"/>
    </source>
</evidence>
<name>S9WBW4_9TRYP</name>
<dbReference type="EMBL" id="ATMH01002157">
    <property type="protein sequence ID" value="EPY33560.1"/>
    <property type="molecule type" value="Genomic_DNA"/>
</dbReference>
<feature type="coiled-coil region" evidence="1">
    <location>
        <begin position="397"/>
        <end position="424"/>
    </location>
</feature>
<dbReference type="Proteomes" id="UP000015354">
    <property type="component" value="Unassembled WGS sequence"/>
</dbReference>
<evidence type="ECO:0000313" key="2">
    <source>
        <dbReference type="EMBL" id="EPY33560.1"/>
    </source>
</evidence>
<evidence type="ECO:0000256" key="1">
    <source>
        <dbReference type="SAM" id="Coils"/>
    </source>
</evidence>
<dbReference type="OrthoDB" id="270350at2759"/>
<keyword evidence="1" id="KW-0175">Coiled coil</keyword>
<gene>
    <name evidence="2" type="ORF">STCU_02157</name>
</gene>
<proteinExistence type="predicted"/>
<sequence>MEEGHQADTLDMQRELGRINEAVEHFGVQLDALNNELITIQEENQTDDVTQQIAHFEEQMRHKKDIAAEDALDSIVRLQNQLKIVKRRNQLLARENTVQQKQLNDRAAFLKSTTQELDRISYVTGWHENFVDVDLSEQTTFRDSIRDMVTLIAKTTQELKVAKVLIKKKENVILTIQKESEMTNEHEKKLQKVYNDIRVRQRDTRELEAKLQRLHTENNAIETALSKVDDTQIQVANSIQYMESDKEYLADAVTEMKVVCRRQDNVVKAQLARQQQLQKRLDHVLKALREMRLEKEFERNVAKSALVPSASREEPEDVDMILPEDEIIPVDTHRLLYKDNEMMRTNVARKNMLVLEKESAIQALESKVALYIDAHNTTAMRGDDIRATKESELGVLTSNLEAQHEQYKAELDVLLHTNQKLKKAYCDRYQAIKHRRPLKSKRATR</sequence>
<dbReference type="AlphaFoldDB" id="S9WBW4"/>
<reference evidence="2 3" key="1">
    <citation type="journal article" date="2013" name="PLoS ONE">
        <title>Predicting the Proteins of Angomonas deanei, Strigomonas culicis and Their Respective Endosymbionts Reveals New Aspects of the Trypanosomatidae Family.</title>
        <authorList>
            <person name="Motta M.C."/>
            <person name="Martins A.C."/>
            <person name="de Souza S.S."/>
            <person name="Catta-Preta C.M."/>
            <person name="Silva R."/>
            <person name="Klein C.C."/>
            <person name="de Almeida L.G."/>
            <person name="de Lima Cunha O."/>
            <person name="Ciapina L.P."/>
            <person name="Brocchi M."/>
            <person name="Colabardini A.C."/>
            <person name="de Araujo Lima B."/>
            <person name="Machado C.R."/>
            <person name="de Almeida Soares C.M."/>
            <person name="Probst C.M."/>
            <person name="de Menezes C.B."/>
            <person name="Thompson C.E."/>
            <person name="Bartholomeu D.C."/>
            <person name="Gradia D.F."/>
            <person name="Pavoni D.P."/>
            <person name="Grisard E.C."/>
            <person name="Fantinatti-Garboggini F."/>
            <person name="Marchini F.K."/>
            <person name="Rodrigues-Luiz G.F."/>
            <person name="Wagner G."/>
            <person name="Goldman G.H."/>
            <person name="Fietto J.L."/>
            <person name="Elias M.C."/>
            <person name="Goldman M.H."/>
            <person name="Sagot M.F."/>
            <person name="Pereira M."/>
            <person name="Stoco P.H."/>
            <person name="de Mendonca-Neto R.P."/>
            <person name="Teixeira S.M."/>
            <person name="Maciel T.E."/>
            <person name="de Oliveira Mendes T.A."/>
            <person name="Urmenyi T.P."/>
            <person name="de Souza W."/>
            <person name="Schenkman S."/>
            <person name="de Vasconcelos A.T."/>
        </authorList>
    </citation>
    <scope>NUCLEOTIDE SEQUENCE [LARGE SCALE GENOMIC DNA]</scope>
</reference>
<comment type="caution">
    <text evidence="2">The sequence shown here is derived from an EMBL/GenBank/DDBJ whole genome shotgun (WGS) entry which is preliminary data.</text>
</comment>
<feature type="coiled-coil region" evidence="1">
    <location>
        <begin position="68"/>
        <end position="95"/>
    </location>
</feature>
<keyword evidence="3" id="KW-1185">Reference proteome</keyword>
<protein>
    <submittedName>
        <fullName evidence="2">Uncharacterized protein</fullName>
    </submittedName>
</protein>